<proteinExistence type="predicted"/>
<organism evidence="1 2">
    <name type="scientific">Fusarium solani subsp. cucurbitae</name>
    <name type="common">Neocosmosporum cucurbitae</name>
    <dbReference type="NCBI Taxonomy" id="2747967"/>
    <lineage>
        <taxon>Eukaryota</taxon>
        <taxon>Fungi</taxon>
        <taxon>Dikarya</taxon>
        <taxon>Ascomycota</taxon>
        <taxon>Pezizomycotina</taxon>
        <taxon>Sordariomycetes</taxon>
        <taxon>Hypocreomycetidae</taxon>
        <taxon>Hypocreales</taxon>
        <taxon>Nectriaceae</taxon>
        <taxon>Fusarium</taxon>
        <taxon>Fusarium solani species complex</taxon>
    </lineage>
</organism>
<gene>
    <name evidence="1" type="ORF">LCI18_001994</name>
</gene>
<dbReference type="EMBL" id="CP090031">
    <property type="protein sequence ID" value="UPK91059.1"/>
    <property type="molecule type" value="Genomic_DNA"/>
</dbReference>
<accession>A0ACD3YQ53</accession>
<dbReference type="Proteomes" id="UP000830768">
    <property type="component" value="Chromosome 2"/>
</dbReference>
<protein>
    <submittedName>
        <fullName evidence="1">Uncharacterized protein</fullName>
    </submittedName>
</protein>
<evidence type="ECO:0000313" key="2">
    <source>
        <dbReference type="Proteomes" id="UP000830768"/>
    </source>
</evidence>
<sequence length="596" mass="65834">MSEKPEQPRDNGISPPSSVDGQVNEKPKHQIGLTGFFSRLGDLPEWKVGGKHLEGTTLNWAIGIIASCGFLMFGYDQGNLVLMTPRDDSNPLCWLDYPQNNKPDPNQCTGDPNTQAAAVAVYQIGCFLGAILILFYGEKWGRKSSTFWGSLIMIIGTIMQASAHEYGLFSAGRIVGGIGNGMVTSTIPTWQSECARPHQRGFLITLSGALISGGIMISYWVDYGFYFLSGSVRWRFPVSFQSFFTIIVMIGLLYLPDSPRWLAMQGRVNEARQVTARLLGKPVDDPEVITEIKAIQEALDVQSRGGGFHYKELLTNGPSQNFRRTMLGVAAQFFQQICGINLSWLWLTHCSATFLFENSLGFGPEMSRLLAALNGTEYFLASLVALPLIERTGRRKLMLFGAFGMMASMAVLAGTVSTGTAADNGAPQLETRYGVTATVFLFVFNSFFAIGKLTHPSQQNTADNHPGWLGMTWLYPAEITNLRIRIQANALSTCSNWLSNFLIVMITPPAFANLGYGTYAMFAVFNAAIIPCVWLFFPEPKGRSLEELDIIFASAHLDKVNPVKRAREMRHIEGSELEGELDKYFGAFSEEIENAR</sequence>
<reference evidence="1" key="1">
    <citation type="submission" date="2021-11" db="EMBL/GenBank/DDBJ databases">
        <title>Fusarium solani-melongenae Genome sequencing and assembly.</title>
        <authorList>
            <person name="Xie S."/>
            <person name="Huang L."/>
            <person name="Zhang X."/>
        </authorList>
    </citation>
    <scope>NUCLEOTIDE SEQUENCE</scope>
    <source>
        <strain evidence="1">CRI 24-3</strain>
    </source>
</reference>
<evidence type="ECO:0000313" key="1">
    <source>
        <dbReference type="EMBL" id="UPK91059.1"/>
    </source>
</evidence>
<name>A0ACD3YQ53_FUSSC</name>
<keyword evidence="2" id="KW-1185">Reference proteome</keyword>